<dbReference type="GO" id="GO:0016491">
    <property type="term" value="F:oxidoreductase activity"/>
    <property type="evidence" value="ECO:0007669"/>
    <property type="project" value="UniProtKB-KW"/>
</dbReference>
<reference evidence="3" key="1">
    <citation type="submission" date="2021-11" db="EMBL/GenBank/DDBJ databases">
        <authorList>
            <person name="Islam A."/>
            <person name="Islam S."/>
            <person name="Flora M.S."/>
            <person name="Rahman M."/>
            <person name="Ziaur R.M."/>
            <person name="Epstein J.H."/>
            <person name="Hassan M."/>
            <person name="Klassen M."/>
            <person name="Woodard K."/>
            <person name="Webb A."/>
            <person name="Webby R.J."/>
            <person name="El Zowalaty M.E."/>
        </authorList>
    </citation>
    <scope>NUCLEOTIDE SEQUENCE</scope>
    <source>
        <strain evidence="3">Pbs3</strain>
    </source>
</reference>
<evidence type="ECO:0000313" key="4">
    <source>
        <dbReference type="Proteomes" id="UP001160483"/>
    </source>
</evidence>
<organism evidence="3 4">
    <name type="scientific">Peronospora belbahrii</name>
    <dbReference type="NCBI Taxonomy" id="622444"/>
    <lineage>
        <taxon>Eukaryota</taxon>
        <taxon>Sar</taxon>
        <taxon>Stramenopiles</taxon>
        <taxon>Oomycota</taxon>
        <taxon>Peronosporomycetes</taxon>
        <taxon>Peronosporales</taxon>
        <taxon>Peronosporaceae</taxon>
        <taxon>Peronospora</taxon>
    </lineage>
</organism>
<sequence length="135" mass="14849">MRQDGRDYSELAVYAESKLSNILFTFELTRRLNKHNVLGVTSVACHPGITSTNLLAPDVSAGVLPILYAATEPDVESNDYDSPDSIVRQRCLTATRQILIVMDMTGHHLSGADASLEYDNDLLLMDHSDKVVSDP</sequence>
<dbReference type="EMBL" id="CAKKTJ010000324">
    <property type="protein sequence ID" value="CAH0480592.1"/>
    <property type="molecule type" value="Genomic_DNA"/>
</dbReference>
<gene>
    <name evidence="3" type="ORF">PBS003_LOCUS7210</name>
</gene>
<dbReference type="SUPFAM" id="SSF51735">
    <property type="entry name" value="NAD(P)-binding Rossmann-fold domains"/>
    <property type="match status" value="1"/>
</dbReference>
<evidence type="ECO:0000313" key="3">
    <source>
        <dbReference type="EMBL" id="CAH0480592.1"/>
    </source>
</evidence>
<protein>
    <submittedName>
        <fullName evidence="3">Uncharacterized protein</fullName>
    </submittedName>
</protein>
<comment type="caution">
    <text evidence="3">The sequence shown here is derived from an EMBL/GenBank/DDBJ whole genome shotgun (WGS) entry which is preliminary data.</text>
</comment>
<proteinExistence type="inferred from homology"/>
<comment type="similarity">
    <text evidence="1">Belongs to the short-chain dehydrogenases/reductases (SDR) family.</text>
</comment>
<accession>A0AAU9L1Z7</accession>
<dbReference type="PANTHER" id="PTHR24320">
    <property type="entry name" value="RETINOL DEHYDROGENASE"/>
    <property type="match status" value="1"/>
</dbReference>
<dbReference type="PANTHER" id="PTHR24320:SF148">
    <property type="entry name" value="NAD(P)-BINDING ROSSMANN-FOLD SUPERFAMILY PROTEIN"/>
    <property type="match status" value="1"/>
</dbReference>
<name>A0AAU9L1Z7_9STRA</name>
<dbReference type="Proteomes" id="UP001160483">
    <property type="component" value="Unassembled WGS sequence"/>
</dbReference>
<dbReference type="Gene3D" id="3.40.50.720">
    <property type="entry name" value="NAD(P)-binding Rossmann-like Domain"/>
    <property type="match status" value="1"/>
</dbReference>
<dbReference type="AlphaFoldDB" id="A0AAU9L1Z7"/>
<keyword evidence="2" id="KW-0560">Oxidoreductase</keyword>
<evidence type="ECO:0000256" key="1">
    <source>
        <dbReference type="ARBA" id="ARBA00006484"/>
    </source>
</evidence>
<evidence type="ECO:0000256" key="2">
    <source>
        <dbReference type="ARBA" id="ARBA00023002"/>
    </source>
</evidence>
<dbReference type="InterPro" id="IPR036291">
    <property type="entry name" value="NAD(P)-bd_dom_sf"/>
</dbReference>